<keyword evidence="12" id="KW-1133">Transmembrane helix</keyword>
<dbReference type="SUPFAM" id="SSF57196">
    <property type="entry name" value="EGF/Laminin"/>
    <property type="match status" value="1"/>
</dbReference>
<dbReference type="CDD" id="cd14066">
    <property type="entry name" value="STKc_IRAK"/>
    <property type="match status" value="1"/>
</dbReference>
<dbReference type="InterPro" id="IPR025287">
    <property type="entry name" value="WAK_GUB"/>
</dbReference>
<evidence type="ECO:0000256" key="20">
    <source>
        <dbReference type="SAM" id="SignalP"/>
    </source>
</evidence>
<feature type="domain" description="Protein kinase" evidence="21">
    <location>
        <begin position="447"/>
        <end position="725"/>
    </location>
</feature>
<dbReference type="InterPro" id="IPR018097">
    <property type="entry name" value="EGF_Ca-bd_CS"/>
</dbReference>
<protein>
    <submittedName>
        <fullName evidence="23">Uncharacterized protein</fullName>
    </submittedName>
</protein>
<keyword evidence="9" id="KW-0547">Nucleotide-binding</keyword>
<dbReference type="GO" id="GO:0004674">
    <property type="term" value="F:protein serine/threonine kinase activity"/>
    <property type="evidence" value="ECO:0007669"/>
    <property type="project" value="UniProtKB-KW"/>
</dbReference>
<evidence type="ECO:0000256" key="6">
    <source>
        <dbReference type="ARBA" id="ARBA00022692"/>
    </source>
</evidence>
<evidence type="ECO:0000256" key="10">
    <source>
        <dbReference type="ARBA" id="ARBA00022777"/>
    </source>
</evidence>
<dbReference type="Gene3D" id="1.10.510.10">
    <property type="entry name" value="Transferase(Phosphotransferase) domain 1"/>
    <property type="match status" value="1"/>
</dbReference>
<dbReference type="Pfam" id="PF07645">
    <property type="entry name" value="EGF_CA"/>
    <property type="match status" value="1"/>
</dbReference>
<dbReference type="SMART" id="SM00220">
    <property type="entry name" value="S_TKc"/>
    <property type="match status" value="1"/>
</dbReference>
<comment type="caution">
    <text evidence="19">Lacks conserved residue(s) required for the propagation of feature annotation.</text>
</comment>
<evidence type="ECO:0000256" key="15">
    <source>
        <dbReference type="ARBA" id="ARBA00023180"/>
    </source>
</evidence>
<comment type="subcellular location">
    <subcellularLocation>
        <location evidence="1">Membrane</location>
        <topology evidence="1">Single-pass type I membrane protein</topology>
    </subcellularLocation>
</comment>
<dbReference type="PROSITE" id="PS00108">
    <property type="entry name" value="PROTEIN_KINASE_ST"/>
    <property type="match status" value="1"/>
</dbReference>
<keyword evidence="14" id="KW-1015">Disulfide bond</keyword>
<evidence type="ECO:0000256" key="9">
    <source>
        <dbReference type="ARBA" id="ARBA00022741"/>
    </source>
</evidence>
<evidence type="ECO:0000256" key="18">
    <source>
        <dbReference type="ARBA" id="ARBA00058961"/>
    </source>
</evidence>
<evidence type="ECO:0000256" key="19">
    <source>
        <dbReference type="PROSITE-ProRule" id="PRU00076"/>
    </source>
</evidence>
<comment type="caution">
    <text evidence="23">The sequence shown here is derived from an EMBL/GenBank/DDBJ whole genome shotgun (WGS) entry which is preliminary data.</text>
</comment>
<evidence type="ECO:0000313" key="23">
    <source>
        <dbReference type="EMBL" id="KAL3824383.1"/>
    </source>
</evidence>
<dbReference type="CDD" id="cd00054">
    <property type="entry name" value="EGF_CA"/>
    <property type="match status" value="2"/>
</dbReference>
<keyword evidence="8" id="KW-0677">Repeat</keyword>
<feature type="chain" id="PRO_5044836728" evidence="20">
    <location>
        <begin position="22"/>
        <end position="800"/>
    </location>
</feature>
<sequence>MHSTALFCFLFCLLSAQSTSAQNTTTSSNTTLINIAKPGCPSKCGNITIPYPFGIGIGSNCSINSWFDIYCDDSVSPPYMLISTRDDYRLIDVSESEVRIRIPYFSSRCYNTNRNGTGLNLTLDFTTTPYTLSNDNRLTLIGCSDLTVMEGYSEQYPLPIITESNFASGCVSFCSDGDQTRNGSCPGNGCCQLAVPKGTVFLNASISGLEDRWGDVVGNKPCSYSFLGEQNSFAFQAVSDMYRPPFSIVDWLATVPVILDWRIGSENCSEAARNSSSFACQENSFCIDAEAGVGGYRCGCSAGYEGNPYLPPGCKDIDECKSNRACHSTGICINNPGNYSCGCASGYYGNGWRDSTGCLPMPVPQNKLSKFSIGLISGTSLLALLSISFLLTKFVKKKKNEKRKQKFFKQNGGLLLLQQTSSNQVNNILGKTLIFTAKELEKATDHFNENRILGRGGQGTVYKGMLSNGQIVAIKKSQVVDEKKSKHLVEQFINEVVLLSQINHRNVVKLLGCCLETRIPLLVYEFMSNGTLFSLIHDKNTEFLISWNMRLKIASDVAGALAYLHSAALVPIFHRDVKSSNILLDEKFVAKVSDFGTSKSVQVDQTHLTTQVNGTFGYIDPEYFRSSQFTEKSDVYSFGVVLVELLTGLKPIIASINHEDDRSLVSRFLSTMKENNLDSILENQMEVKGEMKDVLVVAELAKRCLNLNGKKRPTMKEVATELEGVRISIAAGDQTRLVEDSSSFGKSQSKVFSIDNSDYSWTNTSDFGTKSGSSDAMLHGYGYGHGDTNTTQYGYSDTNF</sequence>
<keyword evidence="15" id="KW-0325">Glycoprotein</keyword>
<keyword evidence="6" id="KW-0812">Transmembrane</keyword>
<organism evidence="23 24">
    <name type="scientific">Penstemon smallii</name>
    <dbReference type="NCBI Taxonomy" id="265156"/>
    <lineage>
        <taxon>Eukaryota</taxon>
        <taxon>Viridiplantae</taxon>
        <taxon>Streptophyta</taxon>
        <taxon>Embryophyta</taxon>
        <taxon>Tracheophyta</taxon>
        <taxon>Spermatophyta</taxon>
        <taxon>Magnoliopsida</taxon>
        <taxon>eudicotyledons</taxon>
        <taxon>Gunneridae</taxon>
        <taxon>Pentapetalae</taxon>
        <taxon>asterids</taxon>
        <taxon>lamiids</taxon>
        <taxon>Lamiales</taxon>
        <taxon>Plantaginaceae</taxon>
        <taxon>Cheloneae</taxon>
        <taxon>Penstemon</taxon>
    </lineage>
</organism>
<dbReference type="Proteomes" id="UP001634393">
    <property type="component" value="Unassembled WGS sequence"/>
</dbReference>
<evidence type="ECO:0000256" key="5">
    <source>
        <dbReference type="ARBA" id="ARBA00022679"/>
    </source>
</evidence>
<dbReference type="PROSITE" id="PS50011">
    <property type="entry name" value="PROTEIN_KINASE_DOM"/>
    <property type="match status" value="1"/>
</dbReference>
<keyword evidence="24" id="KW-1185">Reference proteome</keyword>
<evidence type="ECO:0000256" key="13">
    <source>
        <dbReference type="ARBA" id="ARBA00023136"/>
    </source>
</evidence>
<dbReference type="InterPro" id="IPR001881">
    <property type="entry name" value="EGF-like_Ca-bd_dom"/>
</dbReference>
<evidence type="ECO:0000256" key="16">
    <source>
        <dbReference type="ARBA" id="ARBA00047558"/>
    </source>
</evidence>
<keyword evidence="7 20" id="KW-0732">Signal</keyword>
<dbReference type="Gene3D" id="3.30.200.20">
    <property type="entry name" value="Phosphorylase Kinase, domain 1"/>
    <property type="match status" value="1"/>
</dbReference>
<keyword evidence="4" id="KW-0597">Phosphoprotein</keyword>
<keyword evidence="5" id="KW-0808">Transferase</keyword>
<evidence type="ECO:0000313" key="24">
    <source>
        <dbReference type="Proteomes" id="UP001634393"/>
    </source>
</evidence>
<dbReference type="FunFam" id="1.10.510.10:FF:000084">
    <property type="entry name" value="Wall-associated receptor kinase 2"/>
    <property type="match status" value="1"/>
</dbReference>
<dbReference type="PROSITE" id="PS50026">
    <property type="entry name" value="EGF_3"/>
    <property type="match status" value="1"/>
</dbReference>
<comment type="catalytic activity">
    <reaction evidence="17">
        <text>L-threonyl-[protein] + ATP = O-phospho-L-threonyl-[protein] + ADP + H(+)</text>
        <dbReference type="Rhea" id="RHEA:46608"/>
        <dbReference type="Rhea" id="RHEA-COMP:11060"/>
        <dbReference type="Rhea" id="RHEA-COMP:11605"/>
        <dbReference type="ChEBI" id="CHEBI:15378"/>
        <dbReference type="ChEBI" id="CHEBI:30013"/>
        <dbReference type="ChEBI" id="CHEBI:30616"/>
        <dbReference type="ChEBI" id="CHEBI:61977"/>
        <dbReference type="ChEBI" id="CHEBI:456216"/>
    </reaction>
</comment>
<dbReference type="SUPFAM" id="SSF56112">
    <property type="entry name" value="Protein kinase-like (PK-like)"/>
    <property type="match status" value="1"/>
</dbReference>
<dbReference type="PANTHER" id="PTHR27005:SF515">
    <property type="entry name" value="WALL-ASSOCIATED RECEPTOR KINASE-LIKE 10-RELATED"/>
    <property type="match status" value="1"/>
</dbReference>
<dbReference type="EMBL" id="JBJXBP010000006">
    <property type="protein sequence ID" value="KAL3824383.1"/>
    <property type="molecule type" value="Genomic_DNA"/>
</dbReference>
<evidence type="ECO:0000256" key="8">
    <source>
        <dbReference type="ARBA" id="ARBA00022737"/>
    </source>
</evidence>
<dbReference type="InterPro" id="IPR011009">
    <property type="entry name" value="Kinase-like_dom_sf"/>
</dbReference>
<dbReference type="InterPro" id="IPR008271">
    <property type="entry name" value="Ser/Thr_kinase_AS"/>
</dbReference>
<dbReference type="PROSITE" id="PS01187">
    <property type="entry name" value="EGF_CA"/>
    <property type="match status" value="1"/>
</dbReference>
<dbReference type="GO" id="GO:0016020">
    <property type="term" value="C:membrane"/>
    <property type="evidence" value="ECO:0007669"/>
    <property type="project" value="UniProtKB-SubCell"/>
</dbReference>
<comment type="catalytic activity">
    <reaction evidence="16">
        <text>L-seryl-[protein] + ATP = O-phospho-L-seryl-[protein] + ADP + H(+)</text>
        <dbReference type="Rhea" id="RHEA:17989"/>
        <dbReference type="Rhea" id="RHEA-COMP:9863"/>
        <dbReference type="Rhea" id="RHEA-COMP:11604"/>
        <dbReference type="ChEBI" id="CHEBI:15378"/>
        <dbReference type="ChEBI" id="CHEBI:29999"/>
        <dbReference type="ChEBI" id="CHEBI:30616"/>
        <dbReference type="ChEBI" id="CHEBI:83421"/>
        <dbReference type="ChEBI" id="CHEBI:456216"/>
    </reaction>
</comment>
<evidence type="ECO:0000256" key="3">
    <source>
        <dbReference type="ARBA" id="ARBA00022536"/>
    </source>
</evidence>
<keyword evidence="2" id="KW-0723">Serine/threonine-protein kinase</keyword>
<dbReference type="InterPro" id="IPR000719">
    <property type="entry name" value="Prot_kinase_dom"/>
</dbReference>
<evidence type="ECO:0000256" key="1">
    <source>
        <dbReference type="ARBA" id="ARBA00004479"/>
    </source>
</evidence>
<evidence type="ECO:0000259" key="22">
    <source>
        <dbReference type="PROSITE" id="PS50026"/>
    </source>
</evidence>
<dbReference type="InterPro" id="IPR045274">
    <property type="entry name" value="WAK-like"/>
</dbReference>
<evidence type="ECO:0000256" key="4">
    <source>
        <dbReference type="ARBA" id="ARBA00022553"/>
    </source>
</evidence>
<accession>A0ABD3SJD7</accession>
<dbReference type="PANTHER" id="PTHR27005">
    <property type="entry name" value="WALL-ASSOCIATED RECEPTOR KINASE-LIKE 21"/>
    <property type="match status" value="1"/>
</dbReference>
<dbReference type="AlphaFoldDB" id="A0ABD3SJD7"/>
<reference evidence="23 24" key="1">
    <citation type="submission" date="2024-12" db="EMBL/GenBank/DDBJ databases">
        <title>The unique morphological basis and parallel evolutionary history of personate flowers in Penstemon.</title>
        <authorList>
            <person name="Depatie T.H."/>
            <person name="Wessinger C.A."/>
        </authorList>
    </citation>
    <scope>NUCLEOTIDE SEQUENCE [LARGE SCALE GENOMIC DNA]</scope>
    <source>
        <strain evidence="23">WTNN_2</strain>
        <tissue evidence="23">Leaf</tissue>
    </source>
</reference>
<dbReference type="InterPro" id="IPR049883">
    <property type="entry name" value="NOTCH1_EGF-like"/>
</dbReference>
<evidence type="ECO:0000256" key="11">
    <source>
        <dbReference type="ARBA" id="ARBA00022840"/>
    </source>
</evidence>
<feature type="domain" description="EGF-like" evidence="22">
    <location>
        <begin position="316"/>
        <end position="350"/>
    </location>
</feature>
<keyword evidence="11" id="KW-0067">ATP-binding</keyword>
<dbReference type="GO" id="GO:0005524">
    <property type="term" value="F:ATP binding"/>
    <property type="evidence" value="ECO:0007669"/>
    <property type="project" value="UniProtKB-KW"/>
</dbReference>
<keyword evidence="13" id="KW-0472">Membrane</keyword>
<dbReference type="Gene3D" id="2.90.20.10">
    <property type="entry name" value="Plasmodium vivax P25 domain"/>
    <property type="match status" value="1"/>
</dbReference>
<evidence type="ECO:0000259" key="21">
    <source>
        <dbReference type="PROSITE" id="PS50011"/>
    </source>
</evidence>
<evidence type="ECO:0000256" key="12">
    <source>
        <dbReference type="ARBA" id="ARBA00022989"/>
    </source>
</evidence>
<dbReference type="SMART" id="SM00181">
    <property type="entry name" value="EGF"/>
    <property type="match status" value="2"/>
</dbReference>
<gene>
    <name evidence="23" type="ORF">ACJIZ3_020412</name>
</gene>
<dbReference type="InterPro" id="IPR000152">
    <property type="entry name" value="EGF-type_Asp/Asn_hydroxyl_site"/>
</dbReference>
<name>A0ABD3SJD7_9LAMI</name>
<evidence type="ECO:0000256" key="7">
    <source>
        <dbReference type="ARBA" id="ARBA00022729"/>
    </source>
</evidence>
<dbReference type="Pfam" id="PF00069">
    <property type="entry name" value="Pkinase"/>
    <property type="match status" value="1"/>
</dbReference>
<dbReference type="PROSITE" id="PS00010">
    <property type="entry name" value="ASX_HYDROXYL"/>
    <property type="match status" value="1"/>
</dbReference>
<comment type="function">
    <text evidence="18">Serine/threonine-protein kinase that may function as a signaling receptor of extracellular matrix component. Binding to pectin may have significance in the control of cell expansion, morphogenesis and development.</text>
</comment>
<evidence type="ECO:0000256" key="17">
    <source>
        <dbReference type="ARBA" id="ARBA00047951"/>
    </source>
</evidence>
<dbReference type="InterPro" id="IPR000742">
    <property type="entry name" value="EGF"/>
</dbReference>
<proteinExistence type="predicted"/>
<dbReference type="SMART" id="SM00179">
    <property type="entry name" value="EGF_CA"/>
    <property type="match status" value="2"/>
</dbReference>
<dbReference type="FunFam" id="3.30.200.20:FF:000043">
    <property type="entry name" value="Wall-associated receptor kinase 2"/>
    <property type="match status" value="1"/>
</dbReference>
<keyword evidence="3 19" id="KW-0245">EGF-like domain</keyword>
<dbReference type="Pfam" id="PF13947">
    <property type="entry name" value="GUB_WAK_bind"/>
    <property type="match status" value="1"/>
</dbReference>
<evidence type="ECO:0000256" key="14">
    <source>
        <dbReference type="ARBA" id="ARBA00023157"/>
    </source>
</evidence>
<keyword evidence="10" id="KW-0418">Kinase</keyword>
<feature type="signal peptide" evidence="20">
    <location>
        <begin position="1"/>
        <end position="21"/>
    </location>
</feature>
<dbReference type="FunFam" id="2.10.25.10:FF:000038">
    <property type="entry name" value="Fibrillin 2"/>
    <property type="match status" value="1"/>
</dbReference>
<evidence type="ECO:0000256" key="2">
    <source>
        <dbReference type="ARBA" id="ARBA00022527"/>
    </source>
</evidence>